<feature type="region of interest" description="Disordered" evidence="1">
    <location>
        <begin position="161"/>
        <end position="214"/>
    </location>
</feature>
<dbReference type="AlphaFoldDB" id="A0A2I2KRI6"/>
<keyword evidence="2" id="KW-0812">Transmembrane</keyword>
<keyword evidence="2" id="KW-0472">Membrane</keyword>
<dbReference type="InterPro" id="IPR006311">
    <property type="entry name" value="TAT_signal"/>
</dbReference>
<reference evidence="5 6" key="1">
    <citation type="submission" date="2017-06" db="EMBL/GenBank/DDBJ databases">
        <authorList>
            <person name="Kim H.J."/>
            <person name="Triplett B.A."/>
        </authorList>
    </citation>
    <scope>NUCLEOTIDE SEQUENCE [LARGE SCALE GENOMIC DNA]</scope>
    <source>
        <strain evidence="5">FRACA_ARgP5</strain>
    </source>
</reference>
<feature type="transmembrane region" description="Helical" evidence="2">
    <location>
        <begin position="221"/>
        <end position="242"/>
    </location>
</feature>
<keyword evidence="2" id="KW-1133">Transmembrane helix</keyword>
<keyword evidence="3" id="KW-0732">Signal</keyword>
<evidence type="ECO:0000313" key="5">
    <source>
        <dbReference type="EMBL" id="SNQ48283.1"/>
    </source>
</evidence>
<dbReference type="CDD" id="cd08545">
    <property type="entry name" value="YcnI_like"/>
    <property type="match status" value="1"/>
</dbReference>
<dbReference type="PROSITE" id="PS51318">
    <property type="entry name" value="TAT"/>
    <property type="match status" value="1"/>
</dbReference>
<dbReference type="InterPro" id="IPR012533">
    <property type="entry name" value="YcnI-copper_dom"/>
</dbReference>
<feature type="domain" description="YncI copper-binding" evidence="4">
    <location>
        <begin position="29"/>
        <end position="178"/>
    </location>
</feature>
<organism evidence="5 6">
    <name type="scientific">Frankia canadensis</name>
    <dbReference type="NCBI Taxonomy" id="1836972"/>
    <lineage>
        <taxon>Bacteria</taxon>
        <taxon>Bacillati</taxon>
        <taxon>Actinomycetota</taxon>
        <taxon>Actinomycetes</taxon>
        <taxon>Frankiales</taxon>
        <taxon>Frankiaceae</taxon>
        <taxon>Frankia</taxon>
    </lineage>
</organism>
<evidence type="ECO:0000256" key="3">
    <source>
        <dbReference type="SAM" id="SignalP"/>
    </source>
</evidence>
<dbReference type="RefSeq" id="WP_101831984.1">
    <property type="nucleotide sequence ID" value="NZ_FZMO01000150.1"/>
</dbReference>
<evidence type="ECO:0000313" key="6">
    <source>
        <dbReference type="Proteomes" id="UP000234331"/>
    </source>
</evidence>
<feature type="compositionally biased region" description="Low complexity" evidence="1">
    <location>
        <begin position="177"/>
        <end position="203"/>
    </location>
</feature>
<protein>
    <recommendedName>
        <fullName evidence="4">YncI copper-binding domain-containing protein</fullName>
    </recommendedName>
</protein>
<dbReference type="Proteomes" id="UP000234331">
    <property type="component" value="Unassembled WGS sequence"/>
</dbReference>
<evidence type="ECO:0000259" key="4">
    <source>
        <dbReference type="Pfam" id="PF07987"/>
    </source>
</evidence>
<feature type="signal peptide" evidence="3">
    <location>
        <begin position="1"/>
        <end position="28"/>
    </location>
</feature>
<keyword evidence="6" id="KW-1185">Reference proteome</keyword>
<evidence type="ECO:0000256" key="2">
    <source>
        <dbReference type="SAM" id="Phobius"/>
    </source>
</evidence>
<feature type="chain" id="PRO_5039464536" description="YncI copper-binding domain-containing protein" evidence="3">
    <location>
        <begin position="29"/>
        <end position="248"/>
    </location>
</feature>
<accession>A0A2I2KRI6</accession>
<dbReference type="InterPro" id="IPR038507">
    <property type="entry name" value="YcnI-like_sf"/>
</dbReference>
<sequence>MHRFLSRAGVLAAVAGATLAATVLPASAHVTLQPTTAQAGSYTTLSLKVPAEEDNASTTGVDVQFPADSPIASVSVQPKEGWTYKVTKGRPATPLRTDDGVVSEVVTRITWTATPGSPGIRPGEFDTFMISAGPLPDRAGALAFKTLQTYSNGDVVRWVDVPQPGAGEPEHPAPSLTVTSGTTGSGASAGATPVAATTASGAGEAAGGPSTGGGDDSTARALGIVGIAVGALGLTAGAFGLGRARRRG</sequence>
<feature type="compositionally biased region" description="Gly residues" evidence="1">
    <location>
        <begin position="204"/>
        <end position="214"/>
    </location>
</feature>
<dbReference type="Pfam" id="PF07987">
    <property type="entry name" value="DUF1775"/>
    <property type="match status" value="1"/>
</dbReference>
<dbReference type="EMBL" id="FZMO01000150">
    <property type="protein sequence ID" value="SNQ48283.1"/>
    <property type="molecule type" value="Genomic_DNA"/>
</dbReference>
<dbReference type="OrthoDB" id="9810871at2"/>
<gene>
    <name evidence="5" type="ORF">FRACA_2330010</name>
</gene>
<name>A0A2I2KRI6_9ACTN</name>
<dbReference type="Gene3D" id="2.60.40.2230">
    <property type="entry name" value="Uncharacterised protein YcnI-like PF07987, DUF1775"/>
    <property type="match status" value="1"/>
</dbReference>
<evidence type="ECO:0000256" key="1">
    <source>
        <dbReference type="SAM" id="MobiDB-lite"/>
    </source>
</evidence>
<proteinExistence type="predicted"/>